<reference evidence="4" key="1">
    <citation type="submission" date="2021-02" db="EMBL/GenBank/DDBJ databases">
        <title>Sulfurospirillum tamanensis sp. nov.</title>
        <authorList>
            <person name="Merkel A.Y."/>
        </authorList>
    </citation>
    <scope>NUCLEOTIDE SEQUENCE [LARGE SCALE GENOMIC DNA]</scope>
    <source>
        <strain evidence="4">T05b</strain>
    </source>
</reference>
<protein>
    <submittedName>
        <fullName evidence="3">FixH family protein</fullName>
    </submittedName>
</protein>
<evidence type="ECO:0000313" key="4">
    <source>
        <dbReference type="Proteomes" id="UP000703590"/>
    </source>
</evidence>
<keyword evidence="4" id="KW-1185">Reference proteome</keyword>
<reference evidence="3 4" key="3">
    <citation type="submission" date="2021-02" db="EMBL/GenBank/DDBJ databases">
        <authorList>
            <person name="Merkel A.Y."/>
        </authorList>
    </citation>
    <scope>NUCLEOTIDE SEQUENCE [LARGE SCALE GENOMIC DNA]</scope>
    <source>
        <strain evidence="3 4">T05b</strain>
    </source>
</reference>
<dbReference type="Proteomes" id="UP000703590">
    <property type="component" value="Unassembled WGS sequence"/>
</dbReference>
<evidence type="ECO:0000256" key="1">
    <source>
        <dbReference type="SAM" id="SignalP"/>
    </source>
</evidence>
<reference evidence="3 4" key="2">
    <citation type="submission" date="2021-02" db="EMBL/GenBank/DDBJ databases">
        <title>Sulfurospirillum tamanensis sp. nov.</title>
        <authorList>
            <person name="Frolova A."/>
            <person name="Merkel A."/>
            <person name="Slobodkin A."/>
        </authorList>
    </citation>
    <scope>NUCLEOTIDE SEQUENCE [LARGE SCALE GENOMIC DNA]</scope>
    <source>
        <strain evidence="3 4">T05b</strain>
    </source>
</reference>
<organism evidence="3 4">
    <name type="scientific">Sulfurospirillum tamanense</name>
    <dbReference type="NCBI Taxonomy" id="2813362"/>
    <lineage>
        <taxon>Bacteria</taxon>
        <taxon>Pseudomonadati</taxon>
        <taxon>Campylobacterota</taxon>
        <taxon>Epsilonproteobacteria</taxon>
        <taxon>Campylobacterales</taxon>
        <taxon>Sulfurospirillaceae</taxon>
        <taxon>Sulfurospirillum</taxon>
    </lineage>
</organism>
<keyword evidence="1" id="KW-0732">Signal</keyword>
<dbReference type="RefSeq" id="WP_205457748.1">
    <property type="nucleotide sequence ID" value="NZ_JAFHKK010000001.1"/>
</dbReference>
<dbReference type="InterPro" id="IPR032693">
    <property type="entry name" value="YtkA-like_dom"/>
</dbReference>
<dbReference type="Pfam" id="PF13115">
    <property type="entry name" value="YtkA"/>
    <property type="match status" value="1"/>
</dbReference>
<sequence length="127" mass="13693">MKQFLGLLLVFMVGASGLWADAFSRTGNAGALSVTYSSAKPLSRGDNLVNITIVEGSKTITDAKVTFVASMPEMPGMHAMEEKAEAVLKGNAYEANIFLSMNGTWQITIYIETADGKKQRLRSSVNL</sequence>
<evidence type="ECO:0000313" key="3">
    <source>
        <dbReference type="EMBL" id="MBN2963315.1"/>
    </source>
</evidence>
<dbReference type="EMBL" id="JAFHKK010000001">
    <property type="protein sequence ID" value="MBN2963315.1"/>
    <property type="molecule type" value="Genomic_DNA"/>
</dbReference>
<comment type="caution">
    <text evidence="3">The sequence shown here is derived from an EMBL/GenBank/DDBJ whole genome shotgun (WGS) entry which is preliminary data.</text>
</comment>
<accession>A0ABS2WP86</accession>
<name>A0ABS2WP86_9BACT</name>
<feature type="signal peptide" evidence="1">
    <location>
        <begin position="1"/>
        <end position="20"/>
    </location>
</feature>
<evidence type="ECO:0000259" key="2">
    <source>
        <dbReference type="Pfam" id="PF13115"/>
    </source>
</evidence>
<feature type="domain" description="YtkA-like" evidence="2">
    <location>
        <begin position="32"/>
        <end position="109"/>
    </location>
</feature>
<gene>
    <name evidence="3" type="ORF">JWV37_00850</name>
</gene>
<proteinExistence type="predicted"/>
<feature type="chain" id="PRO_5046306519" evidence="1">
    <location>
        <begin position="21"/>
        <end position="127"/>
    </location>
</feature>